<dbReference type="InterPro" id="IPR028081">
    <property type="entry name" value="Leu-bd"/>
</dbReference>
<feature type="region of interest" description="Disordered" evidence="3">
    <location>
        <begin position="178"/>
        <end position="204"/>
    </location>
</feature>
<dbReference type="InterPro" id="IPR051010">
    <property type="entry name" value="BCAA_transport"/>
</dbReference>
<dbReference type="Gene3D" id="1.10.10.10">
    <property type="entry name" value="Winged helix-like DNA-binding domain superfamily/Winged helix DNA-binding domain"/>
    <property type="match status" value="1"/>
</dbReference>
<dbReference type="Proteomes" id="UP001499882">
    <property type="component" value="Unassembled WGS sequence"/>
</dbReference>
<evidence type="ECO:0000256" key="3">
    <source>
        <dbReference type="SAM" id="MobiDB-lite"/>
    </source>
</evidence>
<name>A0ABP8ZNM3_9ACTN</name>
<gene>
    <name evidence="5" type="ORF">GCM10023350_53900</name>
</gene>
<protein>
    <recommendedName>
        <fullName evidence="4">HTH luxR-type domain-containing protein</fullName>
    </recommendedName>
</protein>
<keyword evidence="6" id="KW-1185">Reference proteome</keyword>
<dbReference type="EMBL" id="BAABKN010000043">
    <property type="protein sequence ID" value="GAA4760804.1"/>
    <property type="molecule type" value="Genomic_DNA"/>
</dbReference>
<dbReference type="InterPro" id="IPR016032">
    <property type="entry name" value="Sig_transdc_resp-reg_C-effctor"/>
</dbReference>
<dbReference type="Pfam" id="PF13458">
    <property type="entry name" value="Peripla_BP_6"/>
    <property type="match status" value="1"/>
</dbReference>
<evidence type="ECO:0000259" key="4">
    <source>
        <dbReference type="PROSITE" id="PS50043"/>
    </source>
</evidence>
<dbReference type="Gene3D" id="3.40.50.2300">
    <property type="match status" value="2"/>
</dbReference>
<dbReference type="SUPFAM" id="SSF53822">
    <property type="entry name" value="Periplasmic binding protein-like I"/>
    <property type="match status" value="1"/>
</dbReference>
<sequence length="600" mass="65424">MSGAAPRPTAVHEIVLDHEGVLSSVRGIESADVSGRLDDLVELARRAGRLAGQHELSFYWRDERRHLVFATVRTLGHQSRTSLSWTEDTVVPHTVTPRELEVLTLLAGGLSNADIAKRLWTSPRTVTTHVERILAKLGVRSRAAAASVAIEESLLVLPVPGGPEGFERLLIGILSTSETEHSGPSTPPRLPAFGAGSRVPGVPGTGRRSVRRPILLGSAFPVTGEIAEDGKEMVRASQLAIDEVNARGGVNGRPVELVNVDLNIKDGTSISRAFEDLAGHDVDAMVSGYLGDQEVAHEIAAEHRAPYLHAATLDSMVRLVQDNPGRYGNIFQICPSDTNYGPGFVQAMTFLRDSRQLPRRSRSLAIVRGRWKLGDLGIERSVELAERSGWRLDYVADDVAGTEAWREQGSRVAELAPAAVMIGSYFVDETVTFIRSFRTNPSPTVLYALYAPSIPRFRVEMGPEAEGLLWATTTGTYSDQVAKRFTDRYRDAWAVSPGRSHAGIAYDRVRILANAWSAADSPRDFASVADSLRQGVHRGVNGAYSFAGAGQSALAYPLSTPDPSISMAHLVFQIQDNRQRIVHPAPYTEATFRRPPWWPA</sequence>
<dbReference type="PROSITE" id="PS50043">
    <property type="entry name" value="HTH_LUXR_2"/>
    <property type="match status" value="1"/>
</dbReference>
<dbReference type="RefSeq" id="WP_345530259.1">
    <property type="nucleotide sequence ID" value="NZ_BAABKN010000043.1"/>
</dbReference>
<accession>A0ABP8ZNM3</accession>
<dbReference type="CDD" id="cd06170">
    <property type="entry name" value="LuxR_C_like"/>
    <property type="match status" value="1"/>
</dbReference>
<organism evidence="5 6">
    <name type="scientific">Nocardioides endophyticus</name>
    <dbReference type="NCBI Taxonomy" id="1353775"/>
    <lineage>
        <taxon>Bacteria</taxon>
        <taxon>Bacillati</taxon>
        <taxon>Actinomycetota</taxon>
        <taxon>Actinomycetes</taxon>
        <taxon>Propionibacteriales</taxon>
        <taxon>Nocardioidaceae</taxon>
        <taxon>Nocardioides</taxon>
    </lineage>
</organism>
<evidence type="ECO:0000313" key="6">
    <source>
        <dbReference type="Proteomes" id="UP001499882"/>
    </source>
</evidence>
<evidence type="ECO:0000256" key="2">
    <source>
        <dbReference type="ARBA" id="ARBA00022729"/>
    </source>
</evidence>
<dbReference type="InterPro" id="IPR028082">
    <property type="entry name" value="Peripla_BP_I"/>
</dbReference>
<dbReference type="InterPro" id="IPR000792">
    <property type="entry name" value="Tscrpt_reg_LuxR_C"/>
</dbReference>
<comment type="caution">
    <text evidence="5">The sequence shown here is derived from an EMBL/GenBank/DDBJ whole genome shotgun (WGS) entry which is preliminary data.</text>
</comment>
<dbReference type="SUPFAM" id="SSF46894">
    <property type="entry name" value="C-terminal effector domain of the bipartite response regulators"/>
    <property type="match status" value="1"/>
</dbReference>
<evidence type="ECO:0000256" key="1">
    <source>
        <dbReference type="ARBA" id="ARBA00010062"/>
    </source>
</evidence>
<reference evidence="6" key="1">
    <citation type="journal article" date="2019" name="Int. J. Syst. Evol. Microbiol.">
        <title>The Global Catalogue of Microorganisms (GCM) 10K type strain sequencing project: providing services to taxonomists for standard genome sequencing and annotation.</title>
        <authorList>
            <consortium name="The Broad Institute Genomics Platform"/>
            <consortium name="The Broad Institute Genome Sequencing Center for Infectious Disease"/>
            <person name="Wu L."/>
            <person name="Ma J."/>
        </authorList>
    </citation>
    <scope>NUCLEOTIDE SEQUENCE [LARGE SCALE GENOMIC DNA]</scope>
    <source>
        <strain evidence="6">JCM 18532</strain>
    </source>
</reference>
<dbReference type="PANTHER" id="PTHR30483">
    <property type="entry name" value="LEUCINE-SPECIFIC-BINDING PROTEIN"/>
    <property type="match status" value="1"/>
</dbReference>
<proteinExistence type="inferred from homology"/>
<dbReference type="PRINTS" id="PR00038">
    <property type="entry name" value="HTHLUXR"/>
</dbReference>
<keyword evidence="2" id="KW-0732">Signal</keyword>
<dbReference type="InterPro" id="IPR036388">
    <property type="entry name" value="WH-like_DNA-bd_sf"/>
</dbReference>
<dbReference type="SMART" id="SM00421">
    <property type="entry name" value="HTH_LUXR"/>
    <property type="match status" value="1"/>
</dbReference>
<comment type="similarity">
    <text evidence="1">Belongs to the leucine-binding protein family.</text>
</comment>
<dbReference type="Pfam" id="PF00196">
    <property type="entry name" value="GerE"/>
    <property type="match status" value="1"/>
</dbReference>
<evidence type="ECO:0000313" key="5">
    <source>
        <dbReference type="EMBL" id="GAA4760804.1"/>
    </source>
</evidence>
<dbReference type="PANTHER" id="PTHR30483:SF6">
    <property type="entry name" value="PERIPLASMIC BINDING PROTEIN OF ABC TRANSPORTER FOR NATURAL AMINO ACIDS"/>
    <property type="match status" value="1"/>
</dbReference>
<feature type="domain" description="HTH luxR-type" evidence="4">
    <location>
        <begin position="88"/>
        <end position="153"/>
    </location>
</feature>